<dbReference type="Pfam" id="PF11164">
    <property type="entry name" value="DUF2948"/>
    <property type="match status" value="1"/>
</dbReference>
<evidence type="ECO:0000313" key="1">
    <source>
        <dbReference type="EMBL" id="TPD58928.1"/>
    </source>
</evidence>
<dbReference type="AlphaFoldDB" id="A0A501PFK9"/>
<keyword evidence="2" id="KW-1185">Reference proteome</keyword>
<comment type="caution">
    <text evidence="1">The sequence shown here is derived from an EMBL/GenBank/DDBJ whole genome shotgun (WGS) entry which is preliminary data.</text>
</comment>
<protein>
    <submittedName>
        <fullName evidence="1">DUF2948 family protein</fullName>
    </submittedName>
</protein>
<organism evidence="1 2">
    <name type="scientific">Emcibacter nanhaiensis</name>
    <dbReference type="NCBI Taxonomy" id="1505037"/>
    <lineage>
        <taxon>Bacteria</taxon>
        <taxon>Pseudomonadati</taxon>
        <taxon>Pseudomonadota</taxon>
        <taxon>Alphaproteobacteria</taxon>
        <taxon>Emcibacterales</taxon>
        <taxon>Emcibacteraceae</taxon>
        <taxon>Emcibacter</taxon>
    </lineage>
</organism>
<sequence length="165" mass="19017">MDEQKQTFSPLRLKAEDQEDLVVMSTYLQDAVTVMEDIRWLPSERRFVLMLNRYTWEQTCAETGKPLTEGGKACHRVRTGLHFNDVLKVSRQNFPIGLKSHVLELLAIEAARPVEDGNWLIDLIFAGDEIVRLEAEIIDAQMQDIGHPWPAKCHPKHKILETLRD</sequence>
<dbReference type="EMBL" id="VFIY01000016">
    <property type="protein sequence ID" value="TPD58928.1"/>
    <property type="molecule type" value="Genomic_DNA"/>
</dbReference>
<evidence type="ECO:0000313" key="2">
    <source>
        <dbReference type="Proteomes" id="UP000319148"/>
    </source>
</evidence>
<dbReference type="RefSeq" id="WP_139941505.1">
    <property type="nucleotide sequence ID" value="NZ_JBHSYP010000002.1"/>
</dbReference>
<proteinExistence type="predicted"/>
<dbReference type="OrthoDB" id="7352754at2"/>
<name>A0A501PFK9_9PROT</name>
<gene>
    <name evidence="1" type="ORF">FIV46_13680</name>
</gene>
<dbReference type="InterPro" id="IPR021335">
    <property type="entry name" value="DUF2948"/>
</dbReference>
<dbReference type="Proteomes" id="UP000319148">
    <property type="component" value="Unassembled WGS sequence"/>
</dbReference>
<reference evidence="2" key="1">
    <citation type="submission" date="2019-06" db="EMBL/GenBank/DDBJ databases">
        <title>The complete genome of Emcibacter congregatus ZYLT.</title>
        <authorList>
            <person name="Zhao Z."/>
        </authorList>
    </citation>
    <scope>NUCLEOTIDE SEQUENCE [LARGE SCALE GENOMIC DNA]</scope>
    <source>
        <strain evidence="2">MCCC 1A06723</strain>
    </source>
</reference>
<accession>A0A501PFK9</accession>